<keyword evidence="1 4" id="KW-0732">Signal</keyword>
<gene>
    <name evidence="6" type="ORF">Ahy_A06g030425</name>
</gene>
<accession>A0A445CWC5</accession>
<dbReference type="InterPro" id="IPR052421">
    <property type="entry name" value="PCW_Enzyme_Inhibitor"/>
</dbReference>
<comment type="caution">
    <text evidence="6">The sequence shown here is derived from an EMBL/GenBank/DDBJ whole genome shotgun (WGS) entry which is preliminary data.</text>
</comment>
<dbReference type="InterPro" id="IPR035513">
    <property type="entry name" value="Invertase/methylesterase_inhib"/>
</dbReference>
<sequence>MAMDIKPSLLSSLVALLFLLFAQSSNATNKIVEVNKICNITVNPSLCSKILNSKPGGTNRADLITLANYTIGVVRSNVTNTISLIKFLIRNSTNSDAKNHYQLCLTHFDEEGALHEVDYAEKMLKAKDYQGVNVAASGVKTVVDGCVFGDSPTDPVFPDHSSLPKYAEYVKQVADIITAISNYLMGIYK</sequence>
<keyword evidence="7" id="KW-1185">Reference proteome</keyword>
<dbReference type="Proteomes" id="UP000289738">
    <property type="component" value="Chromosome A06"/>
</dbReference>
<comment type="similarity">
    <text evidence="3">Belongs to the PMEI family.</text>
</comment>
<keyword evidence="2" id="KW-1015">Disulfide bond</keyword>
<name>A0A445CWC5_ARAHY</name>
<dbReference type="InterPro" id="IPR034086">
    <property type="entry name" value="PMEI_plant"/>
</dbReference>
<dbReference type="PANTHER" id="PTHR36710:SF20">
    <property type="entry name" value="PECTINESTERASE INHIBITOR DOMAIN PROTEIN"/>
    <property type="match status" value="1"/>
</dbReference>
<dbReference type="Pfam" id="PF04043">
    <property type="entry name" value="PMEI"/>
    <property type="match status" value="1"/>
</dbReference>
<evidence type="ECO:0000259" key="5">
    <source>
        <dbReference type="SMART" id="SM00856"/>
    </source>
</evidence>
<evidence type="ECO:0000256" key="2">
    <source>
        <dbReference type="ARBA" id="ARBA00023157"/>
    </source>
</evidence>
<feature type="chain" id="PRO_5019395207" description="Pectinesterase inhibitor domain-containing protein" evidence="4">
    <location>
        <begin position="28"/>
        <end position="189"/>
    </location>
</feature>
<evidence type="ECO:0000256" key="4">
    <source>
        <dbReference type="SAM" id="SignalP"/>
    </source>
</evidence>
<evidence type="ECO:0000313" key="7">
    <source>
        <dbReference type="Proteomes" id="UP000289738"/>
    </source>
</evidence>
<dbReference type="SUPFAM" id="SSF101148">
    <property type="entry name" value="Plant invertase/pectin methylesterase inhibitor"/>
    <property type="match status" value="1"/>
</dbReference>
<evidence type="ECO:0000256" key="1">
    <source>
        <dbReference type="ARBA" id="ARBA00022729"/>
    </source>
</evidence>
<dbReference type="FunFam" id="1.20.140.40:FF:000008">
    <property type="entry name" value="Invertase/pectin methylesterase inhibitor family protein"/>
    <property type="match status" value="1"/>
</dbReference>
<dbReference type="PANTHER" id="PTHR36710">
    <property type="entry name" value="PECTINESTERASE INHIBITOR-LIKE"/>
    <property type="match status" value="1"/>
</dbReference>
<dbReference type="InterPro" id="IPR006501">
    <property type="entry name" value="Pectinesterase_inhib_dom"/>
</dbReference>
<protein>
    <recommendedName>
        <fullName evidence="5">Pectinesterase inhibitor domain-containing protein</fullName>
    </recommendedName>
</protein>
<dbReference type="SMART" id="SM00856">
    <property type="entry name" value="PMEI"/>
    <property type="match status" value="1"/>
</dbReference>
<dbReference type="Gene3D" id="1.20.140.40">
    <property type="entry name" value="Invertase/pectin methylesterase inhibitor family protein"/>
    <property type="match status" value="1"/>
</dbReference>
<dbReference type="GO" id="GO:0046910">
    <property type="term" value="F:pectinesterase inhibitor activity"/>
    <property type="evidence" value="ECO:0007669"/>
    <property type="project" value="InterPro"/>
</dbReference>
<dbReference type="NCBIfam" id="TIGR01614">
    <property type="entry name" value="PME_inhib"/>
    <property type="match status" value="1"/>
</dbReference>
<evidence type="ECO:0000313" key="6">
    <source>
        <dbReference type="EMBL" id="RYR55181.1"/>
    </source>
</evidence>
<reference evidence="6 7" key="1">
    <citation type="submission" date="2019-01" db="EMBL/GenBank/DDBJ databases">
        <title>Sequencing of cultivated peanut Arachis hypogaea provides insights into genome evolution and oil improvement.</title>
        <authorList>
            <person name="Chen X."/>
        </authorList>
    </citation>
    <scope>NUCLEOTIDE SEQUENCE [LARGE SCALE GENOMIC DNA]</scope>
    <source>
        <strain evidence="7">cv. Fuhuasheng</strain>
        <tissue evidence="6">Leaves</tissue>
    </source>
</reference>
<dbReference type="CDD" id="cd15797">
    <property type="entry name" value="PMEI"/>
    <property type="match status" value="1"/>
</dbReference>
<dbReference type="EMBL" id="SDMP01000006">
    <property type="protein sequence ID" value="RYR55181.1"/>
    <property type="molecule type" value="Genomic_DNA"/>
</dbReference>
<proteinExistence type="inferred from homology"/>
<dbReference type="OrthoDB" id="1413774at2759"/>
<feature type="signal peptide" evidence="4">
    <location>
        <begin position="1"/>
        <end position="27"/>
    </location>
</feature>
<feature type="domain" description="Pectinesterase inhibitor" evidence="5">
    <location>
        <begin position="29"/>
        <end position="180"/>
    </location>
</feature>
<dbReference type="AlphaFoldDB" id="A0A445CWC5"/>
<organism evidence="6 7">
    <name type="scientific">Arachis hypogaea</name>
    <name type="common">Peanut</name>
    <dbReference type="NCBI Taxonomy" id="3818"/>
    <lineage>
        <taxon>Eukaryota</taxon>
        <taxon>Viridiplantae</taxon>
        <taxon>Streptophyta</taxon>
        <taxon>Embryophyta</taxon>
        <taxon>Tracheophyta</taxon>
        <taxon>Spermatophyta</taxon>
        <taxon>Magnoliopsida</taxon>
        <taxon>eudicotyledons</taxon>
        <taxon>Gunneridae</taxon>
        <taxon>Pentapetalae</taxon>
        <taxon>rosids</taxon>
        <taxon>fabids</taxon>
        <taxon>Fabales</taxon>
        <taxon>Fabaceae</taxon>
        <taxon>Papilionoideae</taxon>
        <taxon>50 kb inversion clade</taxon>
        <taxon>dalbergioids sensu lato</taxon>
        <taxon>Dalbergieae</taxon>
        <taxon>Pterocarpus clade</taxon>
        <taxon>Arachis</taxon>
    </lineage>
</organism>
<evidence type="ECO:0000256" key="3">
    <source>
        <dbReference type="ARBA" id="ARBA00038471"/>
    </source>
</evidence>